<evidence type="ECO:0000313" key="1">
    <source>
        <dbReference type="EMBL" id="KAG1908526.1"/>
    </source>
</evidence>
<dbReference type="Proteomes" id="UP001195769">
    <property type="component" value="Unassembled WGS sequence"/>
</dbReference>
<keyword evidence="2" id="KW-1185">Reference proteome</keyword>
<dbReference type="AlphaFoldDB" id="A0AAD4ELX9"/>
<sequence>MLRSSASKFHDLAVYEHGYASAAAIRLAYMFTTCLNASKMRLQLKPHVFEADCKSCGKCKPYYMAALEQNIKGQEVLKCKGSTPYILDALVDEGRRLRDDFLKHYSILRSSSTNSPNHNLTSPYLSTSCRATQALHKGF</sequence>
<dbReference type="GeneID" id="64663322"/>
<gene>
    <name evidence="1" type="ORF">F5891DRAFT_1205610</name>
</gene>
<proteinExistence type="predicted"/>
<evidence type="ECO:0000313" key="2">
    <source>
        <dbReference type="Proteomes" id="UP001195769"/>
    </source>
</evidence>
<name>A0AAD4ELX9_9AGAM</name>
<accession>A0AAD4ELX9</accession>
<dbReference type="RefSeq" id="XP_041234101.1">
    <property type="nucleotide sequence ID" value="XM_041369024.1"/>
</dbReference>
<reference evidence="1" key="1">
    <citation type="journal article" date="2020" name="New Phytol.">
        <title>Comparative genomics reveals dynamic genome evolution in host specialist ectomycorrhizal fungi.</title>
        <authorList>
            <person name="Lofgren L.A."/>
            <person name="Nguyen N.H."/>
            <person name="Vilgalys R."/>
            <person name="Ruytinx J."/>
            <person name="Liao H.L."/>
            <person name="Branco S."/>
            <person name="Kuo A."/>
            <person name="LaButti K."/>
            <person name="Lipzen A."/>
            <person name="Andreopoulos W."/>
            <person name="Pangilinan J."/>
            <person name="Riley R."/>
            <person name="Hundley H."/>
            <person name="Na H."/>
            <person name="Barry K."/>
            <person name="Grigoriev I.V."/>
            <person name="Stajich J.E."/>
            <person name="Kennedy P.G."/>
        </authorList>
    </citation>
    <scope>NUCLEOTIDE SEQUENCE</scope>
    <source>
        <strain evidence="1">FC203</strain>
    </source>
</reference>
<organism evidence="1 2">
    <name type="scientific">Suillus fuscotomentosus</name>
    <dbReference type="NCBI Taxonomy" id="1912939"/>
    <lineage>
        <taxon>Eukaryota</taxon>
        <taxon>Fungi</taxon>
        <taxon>Dikarya</taxon>
        <taxon>Basidiomycota</taxon>
        <taxon>Agaricomycotina</taxon>
        <taxon>Agaricomycetes</taxon>
        <taxon>Agaricomycetidae</taxon>
        <taxon>Boletales</taxon>
        <taxon>Suillineae</taxon>
        <taxon>Suillaceae</taxon>
        <taxon>Suillus</taxon>
    </lineage>
</organism>
<protein>
    <submittedName>
        <fullName evidence="1">Uncharacterized protein</fullName>
    </submittedName>
</protein>
<dbReference type="EMBL" id="JABBWK010000001">
    <property type="protein sequence ID" value="KAG1908526.1"/>
    <property type="molecule type" value="Genomic_DNA"/>
</dbReference>
<comment type="caution">
    <text evidence="1">The sequence shown here is derived from an EMBL/GenBank/DDBJ whole genome shotgun (WGS) entry which is preliminary data.</text>
</comment>